<dbReference type="AlphaFoldDB" id="A0A9N9T6A2"/>
<accession>A0A9N9T6A2</accession>
<evidence type="ECO:0000313" key="5">
    <source>
        <dbReference type="Proteomes" id="UP001153709"/>
    </source>
</evidence>
<feature type="region of interest" description="Disordered" evidence="2">
    <location>
        <begin position="475"/>
        <end position="497"/>
    </location>
</feature>
<keyword evidence="5" id="KW-1185">Reference proteome</keyword>
<dbReference type="PROSITE" id="PS52052">
    <property type="entry name" value="PEHE"/>
    <property type="match status" value="1"/>
</dbReference>
<sequence length="497" mass="57862">MSEDFHDENNSSKLSNCANPFENSNEINTAENSDYSDEEDINVIENVFTNHLQNGNTSEELNSSASFNCNCQTSAKSEVKLFSNWLRLTSNLLLTECDRSLEQEREISLLRKENEMLKEKISRLEKVIPLQLNEKQNTEDIIFKPTTEDINYEVILEDMTQGPLKEEIQEEVQVVVQQNSPNDHSYTELSDYKTENSLSLLTCESQTPTVTLSDVKDEENSVHSETELNSEELLIENLDDSWKHESDFNLGDNIEVSGYHFSVNNISEFDPMKNLKMSIRRKRVTSNSSGLSHNESLNLEEKRTYKRRYKKKKRRVTKDTNALTSLEPYVTQSHDVNLGIPAIEVDVAECTEAALEVPRWRHKLYASCYTMEGTENLDDEVFNKRHMRLENDERRRKRWDVQRIREQRVIEKLKQRQERAGLASKEEDNELVTSLWPKLEDIKFLEVSEELPVAAFGHPISKFDPCEFHVPWMDNPSILSKKSHSRKSKLKRRCTKR</sequence>
<dbReference type="Pfam" id="PF15275">
    <property type="entry name" value="PEHE"/>
    <property type="match status" value="1"/>
</dbReference>
<gene>
    <name evidence="4" type="ORF">DIABBA_LOCUS10329</name>
</gene>
<evidence type="ECO:0000259" key="3">
    <source>
        <dbReference type="PROSITE" id="PS52052"/>
    </source>
</evidence>
<dbReference type="EMBL" id="OU898282">
    <property type="protein sequence ID" value="CAG9837338.1"/>
    <property type="molecule type" value="Genomic_DNA"/>
</dbReference>
<dbReference type="InterPro" id="IPR026711">
    <property type="entry name" value="Msl-1"/>
</dbReference>
<dbReference type="Gene3D" id="6.10.250.2000">
    <property type="match status" value="1"/>
</dbReference>
<dbReference type="SMART" id="SM01300">
    <property type="entry name" value="PEHE"/>
    <property type="match status" value="1"/>
</dbReference>
<proteinExistence type="predicted"/>
<dbReference type="PANTHER" id="PTHR21656:SF2">
    <property type="entry name" value="MALE-SPECIFIC LETHAL 1 HOMOLOG"/>
    <property type="match status" value="1"/>
</dbReference>
<dbReference type="GO" id="GO:0072487">
    <property type="term" value="C:MSL complex"/>
    <property type="evidence" value="ECO:0007669"/>
    <property type="project" value="InterPro"/>
</dbReference>
<feature type="coiled-coil region" evidence="1">
    <location>
        <begin position="100"/>
        <end position="127"/>
    </location>
</feature>
<dbReference type="PANTHER" id="PTHR21656">
    <property type="entry name" value="MALE-SPECIFIC LETHAL-1 PROTEIN"/>
    <property type="match status" value="1"/>
</dbReference>
<reference evidence="4" key="1">
    <citation type="submission" date="2022-01" db="EMBL/GenBank/DDBJ databases">
        <authorList>
            <person name="King R."/>
        </authorList>
    </citation>
    <scope>NUCLEOTIDE SEQUENCE</scope>
</reference>
<name>A0A9N9T6A2_DIABA</name>
<dbReference type="Proteomes" id="UP001153709">
    <property type="component" value="Chromosome 7"/>
</dbReference>
<feature type="compositionally biased region" description="Basic residues" evidence="2">
    <location>
        <begin position="481"/>
        <end position="497"/>
    </location>
</feature>
<feature type="compositionally biased region" description="Polar residues" evidence="2">
    <location>
        <begin position="11"/>
        <end position="33"/>
    </location>
</feature>
<evidence type="ECO:0000256" key="2">
    <source>
        <dbReference type="SAM" id="MobiDB-lite"/>
    </source>
</evidence>
<organism evidence="4 5">
    <name type="scientific">Diabrotica balteata</name>
    <name type="common">Banded cucumber beetle</name>
    <dbReference type="NCBI Taxonomy" id="107213"/>
    <lineage>
        <taxon>Eukaryota</taxon>
        <taxon>Metazoa</taxon>
        <taxon>Ecdysozoa</taxon>
        <taxon>Arthropoda</taxon>
        <taxon>Hexapoda</taxon>
        <taxon>Insecta</taxon>
        <taxon>Pterygota</taxon>
        <taxon>Neoptera</taxon>
        <taxon>Endopterygota</taxon>
        <taxon>Coleoptera</taxon>
        <taxon>Polyphaga</taxon>
        <taxon>Cucujiformia</taxon>
        <taxon>Chrysomeloidea</taxon>
        <taxon>Chrysomelidae</taxon>
        <taxon>Galerucinae</taxon>
        <taxon>Diabroticina</taxon>
        <taxon>Diabroticites</taxon>
        <taxon>Diabrotica</taxon>
    </lineage>
</organism>
<dbReference type="GO" id="GO:0003682">
    <property type="term" value="F:chromatin binding"/>
    <property type="evidence" value="ECO:0007669"/>
    <property type="project" value="TreeGrafter"/>
</dbReference>
<dbReference type="OrthoDB" id="6022555at2759"/>
<evidence type="ECO:0000256" key="1">
    <source>
        <dbReference type="SAM" id="Coils"/>
    </source>
</evidence>
<dbReference type="InterPro" id="IPR029332">
    <property type="entry name" value="PEHE_dom"/>
</dbReference>
<protein>
    <recommendedName>
        <fullName evidence="3">PEHE domain-containing protein</fullName>
    </recommendedName>
</protein>
<keyword evidence="1" id="KW-0175">Coiled coil</keyword>
<feature type="domain" description="PEHE" evidence="3">
    <location>
        <begin position="354"/>
        <end position="472"/>
    </location>
</feature>
<feature type="region of interest" description="Disordered" evidence="2">
    <location>
        <begin position="1"/>
        <end position="36"/>
    </location>
</feature>
<evidence type="ECO:0000313" key="4">
    <source>
        <dbReference type="EMBL" id="CAG9837338.1"/>
    </source>
</evidence>